<dbReference type="Proteomes" id="UP000030185">
    <property type="component" value="Unassembled WGS sequence"/>
</dbReference>
<name>A0A098LD03_9BACT</name>
<sequence length="313" mass="34389">MKAIICTRYGNPEVLQLQEVEKPVPRKNEVCIKIKATSITGSDIIIRGCKVPGIMGLMMKLAIGFSRPRNPILGLILAGEIESIGDDVKRFKKGEQIFGVTIKSPMKPNMGTYAEFKCLPEDSFIVNKPSNKTFEESAAIPFGGGIVLHFLKKARIMPGQKILVYGASGSIGTSLVQLAKYYGAHVTGICSTSNLELVKSLGADVVVDYTKEDFTNLGELYDIIFDAVPAGMINRKKIKSKCLKNLATNGKYISIDDGRPEFTIEGLLLLKRLSETGKFKSVIDRCYSLEQIAEAHRYVELGHKKGNVIIQVN</sequence>
<evidence type="ECO:0000259" key="1">
    <source>
        <dbReference type="SMART" id="SM00829"/>
    </source>
</evidence>
<dbReference type="SUPFAM" id="SSF50129">
    <property type="entry name" value="GroES-like"/>
    <property type="match status" value="1"/>
</dbReference>
<dbReference type="PANTHER" id="PTHR11695">
    <property type="entry name" value="ALCOHOL DEHYDROGENASE RELATED"/>
    <property type="match status" value="1"/>
</dbReference>
<dbReference type="Gene3D" id="3.40.50.720">
    <property type="entry name" value="NAD(P)-binding Rossmann-like Domain"/>
    <property type="match status" value="1"/>
</dbReference>
<dbReference type="CDD" id="cd08267">
    <property type="entry name" value="MDR1"/>
    <property type="match status" value="1"/>
</dbReference>
<dbReference type="SUPFAM" id="SSF51735">
    <property type="entry name" value="NAD(P)-binding Rossmann-fold domains"/>
    <property type="match status" value="1"/>
</dbReference>
<dbReference type="eggNOG" id="COG0604">
    <property type="taxonomic scope" value="Bacteria"/>
</dbReference>
<dbReference type="Pfam" id="PF13602">
    <property type="entry name" value="ADH_zinc_N_2"/>
    <property type="match status" value="1"/>
</dbReference>
<dbReference type="InterPro" id="IPR013154">
    <property type="entry name" value="ADH-like_N"/>
</dbReference>
<organism evidence="2 3">
    <name type="scientific">Sporocytophaga myxococcoides</name>
    <dbReference type="NCBI Taxonomy" id="153721"/>
    <lineage>
        <taxon>Bacteria</taxon>
        <taxon>Pseudomonadati</taxon>
        <taxon>Bacteroidota</taxon>
        <taxon>Cytophagia</taxon>
        <taxon>Cytophagales</taxon>
        <taxon>Cytophagaceae</taxon>
        <taxon>Sporocytophaga</taxon>
    </lineage>
</organism>
<dbReference type="InterPro" id="IPR013149">
    <property type="entry name" value="ADH-like_C"/>
</dbReference>
<dbReference type="AlphaFoldDB" id="A0A098LD03"/>
<dbReference type="GO" id="GO:0016491">
    <property type="term" value="F:oxidoreductase activity"/>
    <property type="evidence" value="ECO:0007669"/>
    <property type="project" value="InterPro"/>
</dbReference>
<dbReference type="InterPro" id="IPR050700">
    <property type="entry name" value="YIM1/Zinc_Alcohol_DH_Fams"/>
</dbReference>
<feature type="domain" description="Enoyl reductase (ER)" evidence="1">
    <location>
        <begin position="10"/>
        <end position="310"/>
    </location>
</feature>
<dbReference type="PANTHER" id="PTHR11695:SF648">
    <property type="entry name" value="ZINC-BINDING OXIDOREDUCTASE"/>
    <property type="match status" value="1"/>
</dbReference>
<dbReference type="RefSeq" id="WP_045460572.1">
    <property type="nucleotide sequence ID" value="NZ_BBLT01000002.1"/>
</dbReference>
<evidence type="ECO:0000313" key="2">
    <source>
        <dbReference type="EMBL" id="GAL84277.1"/>
    </source>
</evidence>
<dbReference type="InterPro" id="IPR036291">
    <property type="entry name" value="NAD(P)-bd_dom_sf"/>
</dbReference>
<dbReference type="SMART" id="SM00829">
    <property type="entry name" value="PKS_ER"/>
    <property type="match status" value="1"/>
</dbReference>
<dbReference type="InterPro" id="IPR011032">
    <property type="entry name" value="GroES-like_sf"/>
</dbReference>
<dbReference type="Pfam" id="PF00107">
    <property type="entry name" value="ADH_zinc_N"/>
    <property type="match status" value="1"/>
</dbReference>
<comment type="caution">
    <text evidence="2">The sequence shown here is derived from an EMBL/GenBank/DDBJ whole genome shotgun (WGS) entry which is preliminary data.</text>
</comment>
<keyword evidence="3" id="KW-1185">Reference proteome</keyword>
<dbReference type="InterPro" id="IPR020843">
    <property type="entry name" value="ER"/>
</dbReference>
<reference evidence="2 3" key="1">
    <citation type="submission" date="2014-09" db="EMBL/GenBank/DDBJ databases">
        <title>Sporocytophaga myxococcoides PG-01 genome sequencing.</title>
        <authorList>
            <person name="Liu L."/>
            <person name="Gao P.J."/>
            <person name="Chen G.J."/>
            <person name="Wang L.S."/>
        </authorList>
    </citation>
    <scope>NUCLEOTIDE SEQUENCE [LARGE SCALE GENOMIC DNA]</scope>
    <source>
        <strain evidence="2 3">PG-01</strain>
    </source>
</reference>
<dbReference type="EMBL" id="BBLT01000002">
    <property type="protein sequence ID" value="GAL84277.1"/>
    <property type="molecule type" value="Genomic_DNA"/>
</dbReference>
<accession>A0A098LD03</accession>
<protein>
    <recommendedName>
        <fullName evidence="1">Enoyl reductase (ER) domain-containing protein</fullName>
    </recommendedName>
</protein>
<evidence type="ECO:0000313" key="3">
    <source>
        <dbReference type="Proteomes" id="UP000030185"/>
    </source>
</evidence>
<dbReference type="Pfam" id="PF08240">
    <property type="entry name" value="ADH_N"/>
    <property type="match status" value="1"/>
</dbReference>
<dbReference type="Gene3D" id="3.90.180.10">
    <property type="entry name" value="Medium-chain alcohol dehydrogenases, catalytic domain"/>
    <property type="match status" value="1"/>
</dbReference>
<gene>
    <name evidence="2" type="ORF">MYP_1505</name>
</gene>
<proteinExistence type="predicted"/>
<dbReference type="OrthoDB" id="648910at2"/>
<dbReference type="STRING" id="153721.MYP_1505"/>